<dbReference type="Gene3D" id="3.60.110.10">
    <property type="entry name" value="Carbon-nitrogen hydrolase"/>
    <property type="match status" value="1"/>
</dbReference>
<evidence type="ECO:0000313" key="4">
    <source>
        <dbReference type="Proteomes" id="UP001500740"/>
    </source>
</evidence>
<dbReference type="Proteomes" id="UP001500740">
    <property type="component" value="Unassembled WGS sequence"/>
</dbReference>
<reference evidence="4" key="1">
    <citation type="journal article" date="2019" name="Int. J. Syst. Evol. Microbiol.">
        <title>The Global Catalogue of Microorganisms (GCM) 10K type strain sequencing project: providing services to taxonomists for standard genome sequencing and annotation.</title>
        <authorList>
            <consortium name="The Broad Institute Genomics Platform"/>
            <consortium name="The Broad Institute Genome Sequencing Center for Infectious Disease"/>
            <person name="Wu L."/>
            <person name="Ma J."/>
        </authorList>
    </citation>
    <scope>NUCLEOTIDE SEQUENCE [LARGE SCALE GENOMIC DNA]</scope>
    <source>
        <strain evidence="4">JCM 14193</strain>
    </source>
</reference>
<dbReference type="InterPro" id="IPR036526">
    <property type="entry name" value="C-N_Hydrolase_sf"/>
</dbReference>
<keyword evidence="3" id="KW-0378">Hydrolase</keyword>
<evidence type="ECO:0000313" key="3">
    <source>
        <dbReference type="EMBL" id="GAA0466198.1"/>
    </source>
</evidence>
<comment type="caution">
    <text evidence="3">The sequence shown here is derived from an EMBL/GenBank/DDBJ whole genome shotgun (WGS) entry which is preliminary data.</text>
</comment>
<dbReference type="EMBL" id="BAAACZ010000018">
    <property type="protein sequence ID" value="GAA0466198.1"/>
    <property type="molecule type" value="Genomic_DNA"/>
</dbReference>
<proteinExistence type="inferred from homology"/>
<gene>
    <name evidence="3" type="ORF">GCM10008935_22610</name>
</gene>
<name>A0ABP3JYJ7_9BACI</name>
<evidence type="ECO:0000259" key="2">
    <source>
        <dbReference type="PROSITE" id="PS50263"/>
    </source>
</evidence>
<keyword evidence="4" id="KW-1185">Reference proteome</keyword>
<feature type="domain" description="CN hydrolase" evidence="2">
    <location>
        <begin position="1"/>
        <end position="236"/>
    </location>
</feature>
<organism evidence="3 4">
    <name type="scientific">Alkalibacillus silvisoli</name>
    <dbReference type="NCBI Taxonomy" id="392823"/>
    <lineage>
        <taxon>Bacteria</taxon>
        <taxon>Bacillati</taxon>
        <taxon>Bacillota</taxon>
        <taxon>Bacilli</taxon>
        <taxon>Bacillales</taxon>
        <taxon>Bacillaceae</taxon>
        <taxon>Alkalibacillus</taxon>
    </lineage>
</organism>
<evidence type="ECO:0000256" key="1">
    <source>
        <dbReference type="ARBA" id="ARBA00010613"/>
    </source>
</evidence>
<dbReference type="PROSITE" id="PS50263">
    <property type="entry name" value="CN_HYDROLASE"/>
    <property type="match status" value="1"/>
</dbReference>
<sequence>MKVALLQMDLTSGEPELNKEKINNKLNKLTKDIDVVVLPELWNTCYELIQLDDIADYEGWDSHAYLSHLARKHSVTIIGGSVAKIGNSGFTNTMYVYDENGLLLKEYSKAHPFPLMKEQKYFIAGEGDGLFEVHGIPSAGLIGYDLLFPEWVRSHAIHGAKVVYLVAQWPEERIGHWRTLIQARAIENQCYIVACNRVGSDINYRFGGLSIVVDPIGEILMEGDDEEDILTVELEINQVDQIRNFMPMFQYLRSDLY</sequence>
<dbReference type="RefSeq" id="WP_343783661.1">
    <property type="nucleotide sequence ID" value="NZ_BAAACZ010000018.1"/>
</dbReference>
<dbReference type="SUPFAM" id="SSF56317">
    <property type="entry name" value="Carbon-nitrogen hydrolase"/>
    <property type="match status" value="1"/>
</dbReference>
<dbReference type="Pfam" id="PF00795">
    <property type="entry name" value="CN_hydrolase"/>
    <property type="match status" value="1"/>
</dbReference>
<dbReference type="GO" id="GO:0016787">
    <property type="term" value="F:hydrolase activity"/>
    <property type="evidence" value="ECO:0007669"/>
    <property type="project" value="UniProtKB-KW"/>
</dbReference>
<dbReference type="PANTHER" id="PTHR23088:SF27">
    <property type="entry name" value="DEAMINATED GLUTATHIONE AMIDASE"/>
    <property type="match status" value="1"/>
</dbReference>
<dbReference type="InterPro" id="IPR003010">
    <property type="entry name" value="C-N_Hydrolase"/>
</dbReference>
<accession>A0ABP3JYJ7</accession>
<protein>
    <submittedName>
        <fullName evidence="3">Carbon-nitrogen family hydrolase</fullName>
    </submittedName>
</protein>
<dbReference type="PANTHER" id="PTHR23088">
    <property type="entry name" value="NITRILASE-RELATED"/>
    <property type="match status" value="1"/>
</dbReference>
<comment type="similarity">
    <text evidence="1">Belongs to the carbon-nitrogen hydrolase superfamily. NIT1/NIT2 family.</text>
</comment>
<dbReference type="CDD" id="cd07583">
    <property type="entry name" value="nitrilase_5"/>
    <property type="match status" value="1"/>
</dbReference>